<evidence type="ECO:0000259" key="5">
    <source>
        <dbReference type="Pfam" id="PF16124"/>
    </source>
</evidence>
<dbReference type="OrthoDB" id="10261556at2759"/>
<dbReference type="InterPro" id="IPR032284">
    <property type="entry name" value="RecQ_Zn-bd"/>
</dbReference>
<feature type="domain" description="ATP-dependent DNA helicase RecQ zinc-binding" evidence="5">
    <location>
        <begin position="57"/>
        <end position="115"/>
    </location>
</feature>
<protein>
    <recommendedName>
        <fullName evidence="3">DNA 3'-5' helicase</fullName>
        <ecNumber evidence="3">5.6.2.4</ecNumber>
    </recommendedName>
</protein>
<evidence type="ECO:0000256" key="3">
    <source>
        <dbReference type="ARBA" id="ARBA00034808"/>
    </source>
</evidence>
<evidence type="ECO:0000256" key="1">
    <source>
        <dbReference type="ARBA" id="ARBA00005446"/>
    </source>
</evidence>
<name>A0A835H058_9MAGN</name>
<sequence>MLGNNCFFFRMGIDRKDVRTVCHFNIPKSMEAFYQESGRTGRDQLPSRSLLYYGIDDRRRMEFILSNPANKRLHPSDSKGGSSKKSLEDFNQMVEYCEGSFCRRRKILESFGEQQLVQYQDQFTEFWNREDEASLSEEDISASDDEVEVVRNLARSKSSSRSGLDEKIKESFWSQDWKQQSTRLGFVVEVVSGLIIKDHLANRGGY</sequence>
<dbReference type="EMBL" id="JADFTS010000009">
    <property type="protein sequence ID" value="KAF9590121.1"/>
    <property type="molecule type" value="Genomic_DNA"/>
</dbReference>
<comment type="caution">
    <text evidence="6">The sequence shown here is derived from an EMBL/GenBank/DDBJ whole genome shotgun (WGS) entry which is preliminary data.</text>
</comment>
<comment type="catalytic activity">
    <reaction evidence="2">
        <text>Couples ATP hydrolysis with the unwinding of duplex DNA by translocating in the 3'-5' direction.</text>
        <dbReference type="EC" id="5.6.2.4"/>
    </reaction>
</comment>
<reference evidence="6 7" key="1">
    <citation type="submission" date="2020-10" db="EMBL/GenBank/DDBJ databases">
        <title>The Coptis chinensis genome and diversification of protoberbering-type alkaloids.</title>
        <authorList>
            <person name="Wang B."/>
            <person name="Shu S."/>
            <person name="Song C."/>
            <person name="Liu Y."/>
        </authorList>
    </citation>
    <scope>NUCLEOTIDE SEQUENCE [LARGE SCALE GENOMIC DNA]</scope>
    <source>
        <strain evidence="6">HL-2020</strain>
        <tissue evidence="6">Leaf</tissue>
    </source>
</reference>
<gene>
    <name evidence="6" type="ORF">IFM89_030869</name>
</gene>
<evidence type="ECO:0000259" key="4">
    <source>
        <dbReference type="Pfam" id="PF00271"/>
    </source>
</evidence>
<dbReference type="Pfam" id="PF00271">
    <property type="entry name" value="Helicase_C"/>
    <property type="match status" value="1"/>
</dbReference>
<dbReference type="EC" id="5.6.2.4" evidence="3"/>
<evidence type="ECO:0000313" key="7">
    <source>
        <dbReference type="Proteomes" id="UP000631114"/>
    </source>
</evidence>
<accession>A0A835H058</accession>
<dbReference type="Pfam" id="PF16124">
    <property type="entry name" value="RecQ_Zn_bind"/>
    <property type="match status" value="1"/>
</dbReference>
<dbReference type="SUPFAM" id="SSF52540">
    <property type="entry name" value="P-loop containing nucleoside triphosphate hydrolases"/>
    <property type="match status" value="1"/>
</dbReference>
<dbReference type="GO" id="GO:0005694">
    <property type="term" value="C:chromosome"/>
    <property type="evidence" value="ECO:0007669"/>
    <property type="project" value="TreeGrafter"/>
</dbReference>
<dbReference type="AlphaFoldDB" id="A0A835H058"/>
<dbReference type="Gene3D" id="3.40.50.300">
    <property type="entry name" value="P-loop containing nucleotide triphosphate hydrolases"/>
    <property type="match status" value="1"/>
</dbReference>
<evidence type="ECO:0000256" key="2">
    <source>
        <dbReference type="ARBA" id="ARBA00034617"/>
    </source>
</evidence>
<proteinExistence type="inferred from homology"/>
<dbReference type="InterPro" id="IPR001650">
    <property type="entry name" value="Helicase_C-like"/>
</dbReference>
<dbReference type="GO" id="GO:0005737">
    <property type="term" value="C:cytoplasm"/>
    <property type="evidence" value="ECO:0007669"/>
    <property type="project" value="TreeGrafter"/>
</dbReference>
<dbReference type="Proteomes" id="UP000631114">
    <property type="component" value="Unassembled WGS sequence"/>
</dbReference>
<dbReference type="InterPro" id="IPR027417">
    <property type="entry name" value="P-loop_NTPase"/>
</dbReference>
<keyword evidence="7" id="KW-1185">Reference proteome</keyword>
<comment type="similarity">
    <text evidence="1">Belongs to the helicase family. RecQ subfamily.</text>
</comment>
<dbReference type="GO" id="GO:0000724">
    <property type="term" value="P:double-strand break repair via homologous recombination"/>
    <property type="evidence" value="ECO:0007669"/>
    <property type="project" value="TreeGrafter"/>
</dbReference>
<feature type="domain" description="Helicase C-terminal" evidence="4">
    <location>
        <begin position="10"/>
        <end position="43"/>
    </location>
</feature>
<dbReference type="PANTHER" id="PTHR13710:SF155">
    <property type="entry name" value="ATP-DEPENDENT DNA HELICASE Q-LIKE 3"/>
    <property type="match status" value="1"/>
</dbReference>
<organism evidence="6 7">
    <name type="scientific">Coptis chinensis</name>
    <dbReference type="NCBI Taxonomy" id="261450"/>
    <lineage>
        <taxon>Eukaryota</taxon>
        <taxon>Viridiplantae</taxon>
        <taxon>Streptophyta</taxon>
        <taxon>Embryophyta</taxon>
        <taxon>Tracheophyta</taxon>
        <taxon>Spermatophyta</taxon>
        <taxon>Magnoliopsida</taxon>
        <taxon>Ranunculales</taxon>
        <taxon>Ranunculaceae</taxon>
        <taxon>Coptidoideae</taxon>
        <taxon>Coptis</taxon>
    </lineage>
</organism>
<evidence type="ECO:0000313" key="6">
    <source>
        <dbReference type="EMBL" id="KAF9590121.1"/>
    </source>
</evidence>
<dbReference type="PANTHER" id="PTHR13710">
    <property type="entry name" value="DNA HELICASE RECQ FAMILY MEMBER"/>
    <property type="match status" value="1"/>
</dbReference>
<dbReference type="GO" id="GO:0043138">
    <property type="term" value="F:3'-5' DNA helicase activity"/>
    <property type="evidence" value="ECO:0007669"/>
    <property type="project" value="UniProtKB-EC"/>
</dbReference>
<dbReference type="GO" id="GO:0009378">
    <property type="term" value="F:four-way junction helicase activity"/>
    <property type="evidence" value="ECO:0007669"/>
    <property type="project" value="TreeGrafter"/>
</dbReference>